<proteinExistence type="predicted"/>
<dbReference type="PANTHER" id="PTHR31024:SF6">
    <property type="entry name" value="VWFA DOMAIN-CONTAINING PROTEIN"/>
    <property type="match status" value="1"/>
</dbReference>
<protein>
    <submittedName>
        <fullName evidence="4">Uncharacterized protein</fullName>
    </submittedName>
</protein>
<dbReference type="FunFam" id="3.40.50.410:FF:000136">
    <property type="entry name" value="C-type LECtin"/>
    <property type="match status" value="1"/>
</dbReference>
<dbReference type="InterPro" id="IPR001304">
    <property type="entry name" value="C-type_lectin-like"/>
</dbReference>
<dbReference type="AlphaFoldDB" id="A0AAE9DK75"/>
<dbReference type="InterPro" id="IPR036465">
    <property type="entry name" value="vWFA_dom_sf"/>
</dbReference>
<dbReference type="SMART" id="SM00327">
    <property type="entry name" value="VWA"/>
    <property type="match status" value="1"/>
</dbReference>
<name>A0AAE9DK75_CAEBR</name>
<evidence type="ECO:0000259" key="3">
    <source>
        <dbReference type="PROSITE" id="PS50234"/>
    </source>
</evidence>
<evidence type="ECO:0000259" key="2">
    <source>
        <dbReference type="PROSITE" id="PS50041"/>
    </source>
</evidence>
<reference evidence="4 5" key="1">
    <citation type="submission" date="2022-05" db="EMBL/GenBank/DDBJ databases">
        <title>Chromosome-level reference genomes for two strains of Caenorhabditis briggsae: an improved platform for comparative genomics.</title>
        <authorList>
            <person name="Stevens L."/>
            <person name="Andersen E.C."/>
        </authorList>
    </citation>
    <scope>NUCLEOTIDE SEQUENCE [LARGE SCALE GENOMIC DNA]</scope>
    <source>
        <strain evidence="4">QX1410_ONT</strain>
        <tissue evidence="4">Whole-organism</tissue>
    </source>
</reference>
<dbReference type="Pfam" id="PF00092">
    <property type="entry name" value="VWA"/>
    <property type="match status" value="1"/>
</dbReference>
<dbReference type="FunFam" id="3.10.100.10:FF:000142">
    <property type="entry name" value="C-type LECtin"/>
    <property type="match status" value="1"/>
</dbReference>
<gene>
    <name evidence="4" type="ORF">L3Y34_018026</name>
</gene>
<feature type="chain" id="PRO_5041906546" evidence="1">
    <location>
        <begin position="24"/>
        <end position="414"/>
    </location>
</feature>
<dbReference type="SUPFAM" id="SSF56436">
    <property type="entry name" value="C-type lectin-like"/>
    <property type="match status" value="1"/>
</dbReference>
<dbReference type="PANTHER" id="PTHR31024">
    <property type="entry name" value="C-TYPE LECTIN"/>
    <property type="match status" value="1"/>
</dbReference>
<evidence type="ECO:0000256" key="1">
    <source>
        <dbReference type="SAM" id="SignalP"/>
    </source>
</evidence>
<dbReference type="CDD" id="cd00037">
    <property type="entry name" value="CLECT"/>
    <property type="match status" value="1"/>
</dbReference>
<dbReference type="SMART" id="SM00034">
    <property type="entry name" value="CLECT"/>
    <property type="match status" value="1"/>
</dbReference>
<dbReference type="SUPFAM" id="SSF53300">
    <property type="entry name" value="vWA-like"/>
    <property type="match status" value="1"/>
</dbReference>
<dbReference type="Gene3D" id="3.10.100.10">
    <property type="entry name" value="Mannose-Binding Protein A, subunit A"/>
    <property type="match status" value="1"/>
</dbReference>
<feature type="domain" description="C-type lectin" evidence="2">
    <location>
        <begin position="262"/>
        <end position="392"/>
    </location>
</feature>
<sequence>MQHLHNMKLFGFLVFIGVYCCYGQHYTTDSPPAYYDRRCGEDLGNLWLDVVVVVDNSKGMTNGGLINIAASIASVFSNGTRIGTDPYEPRTTRLGLVTYNAVANTVANLDTYQSLDDVYDGIFTALSQVSSSDESYLVHGLAQAEDILEDGKSNKNRTHYQRVVIVYASTYKGTGPLDPIPVADRLKTAGVTIVTVAYDQDGDGALLADLQLIATPPYNFSNTDQAGNEIGEIQGALLQVNCFCPNGWTQYRASFTDIHSYRYGVCIQPENLKAVWRAAQSSCRIRWNNAYLATEFDGTKHDFILSAIRNQTGFIQPFSYHIGLNLVNGVWVWDHPVGWARPQLQNWYRWLPGYPLQSSTLTAVLNSQPSTDVKTGWVNIAPLNTAANYVCETASCDTDNYCASVTSDTAVQKH</sequence>
<evidence type="ECO:0000313" key="4">
    <source>
        <dbReference type="EMBL" id="ULU05807.1"/>
    </source>
</evidence>
<dbReference type="PROSITE" id="PS50041">
    <property type="entry name" value="C_TYPE_LECTIN_2"/>
    <property type="match status" value="1"/>
</dbReference>
<feature type="domain" description="VWFA" evidence="3">
    <location>
        <begin position="49"/>
        <end position="237"/>
    </location>
</feature>
<keyword evidence="1" id="KW-0732">Signal</keyword>
<organism evidence="4 5">
    <name type="scientific">Caenorhabditis briggsae</name>
    <dbReference type="NCBI Taxonomy" id="6238"/>
    <lineage>
        <taxon>Eukaryota</taxon>
        <taxon>Metazoa</taxon>
        <taxon>Ecdysozoa</taxon>
        <taxon>Nematoda</taxon>
        <taxon>Chromadorea</taxon>
        <taxon>Rhabditida</taxon>
        <taxon>Rhabditina</taxon>
        <taxon>Rhabditomorpha</taxon>
        <taxon>Rhabditoidea</taxon>
        <taxon>Rhabditidae</taxon>
        <taxon>Peloderinae</taxon>
        <taxon>Caenorhabditis</taxon>
    </lineage>
</organism>
<dbReference type="Gene3D" id="3.40.50.410">
    <property type="entry name" value="von Willebrand factor, type A domain"/>
    <property type="match status" value="1"/>
</dbReference>
<dbReference type="InterPro" id="IPR002035">
    <property type="entry name" value="VWF_A"/>
</dbReference>
<dbReference type="EMBL" id="CP090892">
    <property type="protein sequence ID" value="ULU05807.1"/>
    <property type="molecule type" value="Genomic_DNA"/>
</dbReference>
<dbReference type="Proteomes" id="UP000827892">
    <property type="component" value="Chromosome II"/>
</dbReference>
<evidence type="ECO:0000313" key="5">
    <source>
        <dbReference type="Proteomes" id="UP000827892"/>
    </source>
</evidence>
<dbReference type="InterPro" id="IPR016186">
    <property type="entry name" value="C-type_lectin-like/link_sf"/>
</dbReference>
<feature type="signal peptide" evidence="1">
    <location>
        <begin position="1"/>
        <end position="23"/>
    </location>
</feature>
<dbReference type="InterPro" id="IPR016187">
    <property type="entry name" value="CTDL_fold"/>
</dbReference>
<accession>A0AAE9DK75</accession>
<dbReference type="PROSITE" id="PS50234">
    <property type="entry name" value="VWFA"/>
    <property type="match status" value="1"/>
</dbReference>